<keyword evidence="6" id="KW-1185">Reference proteome</keyword>
<feature type="domain" description="EF-hand" evidence="4">
    <location>
        <begin position="41"/>
        <end position="76"/>
    </location>
</feature>
<dbReference type="EMBL" id="CAUYUJ010003781">
    <property type="protein sequence ID" value="CAK0806790.1"/>
    <property type="molecule type" value="Genomic_DNA"/>
</dbReference>
<dbReference type="InterPro" id="IPR018247">
    <property type="entry name" value="EF_Hand_1_Ca_BS"/>
</dbReference>
<feature type="compositionally biased region" description="Basic and acidic residues" evidence="2">
    <location>
        <begin position="469"/>
        <end position="478"/>
    </location>
</feature>
<feature type="chain" id="PRO_5047439708" description="EF-hand domain-containing protein" evidence="3">
    <location>
        <begin position="23"/>
        <end position="572"/>
    </location>
</feature>
<feature type="region of interest" description="Disordered" evidence="2">
    <location>
        <begin position="216"/>
        <end position="240"/>
    </location>
</feature>
<feature type="compositionally biased region" description="Basic residues" evidence="2">
    <location>
        <begin position="446"/>
        <end position="468"/>
    </location>
</feature>
<evidence type="ECO:0000256" key="1">
    <source>
        <dbReference type="ARBA" id="ARBA00022837"/>
    </source>
</evidence>
<feature type="compositionally biased region" description="Basic and acidic residues" evidence="2">
    <location>
        <begin position="217"/>
        <end position="231"/>
    </location>
</feature>
<feature type="signal peptide" evidence="3">
    <location>
        <begin position="1"/>
        <end position="22"/>
    </location>
</feature>
<evidence type="ECO:0000256" key="2">
    <source>
        <dbReference type="SAM" id="MobiDB-lite"/>
    </source>
</evidence>
<keyword evidence="3" id="KW-0732">Signal</keyword>
<feature type="non-terminal residue" evidence="5">
    <location>
        <position position="572"/>
    </location>
</feature>
<gene>
    <name evidence="5" type="ORF">PCOR1329_LOCUS12895</name>
</gene>
<dbReference type="SMART" id="SM00054">
    <property type="entry name" value="EFh"/>
    <property type="match status" value="2"/>
</dbReference>
<sequence>MLIVSISLMNLVTALMVDNAMSQSVQDKEAEQAWEAASKKKAIPKLKEMFLDLDEDGSGCLELEELQNAPEDLKDQLRQIAKMEDCEELFHSLDYDGSGSIDVEEFCDGVLKASQENKPLELLRLARQCTAIHQSTKEALQLIQESWPEGSQGDKADFPAAPRPDAAAAVLDEGGRPRAAEASLGARVTSMELRIAGMESTLQNIADVLAAAAAAVRRPDRPAARAERRPDAPAPRGSAAAQLERAARAAAEAETAAKVAAEKQRRECIFASLRQQVLCCSQFSIGCPNGSRGEGPPFDCDLHAADPTRLWSPAKKEWCCLHVGRACAGDAAVAAPAEASCDLAGGASPSEWPAGRREHCCRTAGVGCARGAAAAATELDFDCEAGHSKWATGWSAEKKAFCCEREQKGCEAELRGRRVLQPRRAGTRRCGGLLGAQGHPLQERHAGRRARGRPGPRRDRRLRPRRVGRGGERQEGVARHGHFLVRHQGGPRPGSVRGWDEPLGRRAQLLPQPRARAALRAGPAGRGLREGPEQLVPQRQHPGGSKTTVFAAIRPFGRRRGQTALARAGAEG</sequence>
<dbReference type="Proteomes" id="UP001189429">
    <property type="component" value="Unassembled WGS sequence"/>
</dbReference>
<dbReference type="SUPFAM" id="SSF47473">
    <property type="entry name" value="EF-hand"/>
    <property type="match status" value="1"/>
</dbReference>
<proteinExistence type="predicted"/>
<reference evidence="5" key="1">
    <citation type="submission" date="2023-10" db="EMBL/GenBank/DDBJ databases">
        <authorList>
            <person name="Chen Y."/>
            <person name="Shah S."/>
            <person name="Dougan E. K."/>
            <person name="Thang M."/>
            <person name="Chan C."/>
        </authorList>
    </citation>
    <scope>NUCLEOTIDE SEQUENCE [LARGE SCALE GENOMIC DNA]</scope>
</reference>
<evidence type="ECO:0000313" key="5">
    <source>
        <dbReference type="EMBL" id="CAK0806790.1"/>
    </source>
</evidence>
<dbReference type="InterPro" id="IPR002048">
    <property type="entry name" value="EF_hand_dom"/>
</dbReference>
<accession>A0ABN9QL27</accession>
<dbReference type="Pfam" id="PF13499">
    <property type="entry name" value="EF-hand_7"/>
    <property type="match status" value="1"/>
</dbReference>
<comment type="caution">
    <text evidence="5">The sequence shown here is derived from an EMBL/GenBank/DDBJ whole genome shotgun (WGS) entry which is preliminary data.</text>
</comment>
<feature type="region of interest" description="Disordered" evidence="2">
    <location>
        <begin position="429"/>
        <end position="500"/>
    </location>
</feature>
<dbReference type="CDD" id="cd00051">
    <property type="entry name" value="EFh"/>
    <property type="match status" value="1"/>
</dbReference>
<evidence type="ECO:0000313" key="6">
    <source>
        <dbReference type="Proteomes" id="UP001189429"/>
    </source>
</evidence>
<feature type="region of interest" description="Disordered" evidence="2">
    <location>
        <begin position="522"/>
        <end position="545"/>
    </location>
</feature>
<evidence type="ECO:0000256" key="3">
    <source>
        <dbReference type="SAM" id="SignalP"/>
    </source>
</evidence>
<evidence type="ECO:0000259" key="4">
    <source>
        <dbReference type="PROSITE" id="PS50222"/>
    </source>
</evidence>
<keyword evidence="1" id="KW-0106">Calcium</keyword>
<name>A0ABN9QL27_9DINO</name>
<dbReference type="InterPro" id="IPR011992">
    <property type="entry name" value="EF-hand-dom_pair"/>
</dbReference>
<protein>
    <recommendedName>
        <fullName evidence="4">EF-hand domain-containing protein</fullName>
    </recommendedName>
</protein>
<organism evidence="5 6">
    <name type="scientific">Prorocentrum cordatum</name>
    <dbReference type="NCBI Taxonomy" id="2364126"/>
    <lineage>
        <taxon>Eukaryota</taxon>
        <taxon>Sar</taxon>
        <taxon>Alveolata</taxon>
        <taxon>Dinophyceae</taxon>
        <taxon>Prorocentrales</taxon>
        <taxon>Prorocentraceae</taxon>
        <taxon>Prorocentrum</taxon>
    </lineage>
</organism>
<dbReference type="PROSITE" id="PS00018">
    <property type="entry name" value="EF_HAND_1"/>
    <property type="match status" value="2"/>
</dbReference>
<feature type="domain" description="EF-hand" evidence="4">
    <location>
        <begin position="81"/>
        <end position="116"/>
    </location>
</feature>
<dbReference type="Gene3D" id="1.10.238.10">
    <property type="entry name" value="EF-hand"/>
    <property type="match status" value="1"/>
</dbReference>
<dbReference type="PROSITE" id="PS50222">
    <property type="entry name" value="EF_HAND_2"/>
    <property type="match status" value="2"/>
</dbReference>